<dbReference type="EMBL" id="LGAP01000044">
    <property type="protein sequence ID" value="KOF12966.1"/>
    <property type="molecule type" value="Genomic_DNA"/>
</dbReference>
<name>A0A0L8BE72_ENSAD</name>
<protein>
    <recommendedName>
        <fullName evidence="1">Glycosyltransferase 2-like domain-containing protein</fullName>
    </recommendedName>
</protein>
<dbReference type="PANTHER" id="PTHR43685:SF13">
    <property type="entry name" value="O ANTIGEN BIOSYNTHESIS RHAMNOSYLTRANSFERASE RFBN"/>
    <property type="match status" value="1"/>
</dbReference>
<feature type="domain" description="Glycosyltransferase 2-like" evidence="1">
    <location>
        <begin position="8"/>
        <end position="183"/>
    </location>
</feature>
<comment type="caution">
    <text evidence="2">The sequence shown here is derived from an EMBL/GenBank/DDBJ whole genome shotgun (WGS) entry which is preliminary data.</text>
</comment>
<dbReference type="PANTHER" id="PTHR43685">
    <property type="entry name" value="GLYCOSYLTRANSFERASE"/>
    <property type="match status" value="1"/>
</dbReference>
<dbReference type="InterPro" id="IPR001173">
    <property type="entry name" value="Glyco_trans_2-like"/>
</dbReference>
<dbReference type="InterPro" id="IPR050834">
    <property type="entry name" value="Glycosyltransf_2"/>
</dbReference>
<dbReference type="InterPro" id="IPR029044">
    <property type="entry name" value="Nucleotide-diphossugar_trans"/>
</dbReference>
<dbReference type="RefSeq" id="WP_063934185.1">
    <property type="nucleotide sequence ID" value="NZ_LGAP01000044.1"/>
</dbReference>
<dbReference type="Proteomes" id="UP000037425">
    <property type="component" value="Unassembled WGS sequence"/>
</dbReference>
<organism evidence="2 3">
    <name type="scientific">Ensifer adhaerens</name>
    <name type="common">Sinorhizobium morelense</name>
    <dbReference type="NCBI Taxonomy" id="106592"/>
    <lineage>
        <taxon>Bacteria</taxon>
        <taxon>Pseudomonadati</taxon>
        <taxon>Pseudomonadota</taxon>
        <taxon>Alphaproteobacteria</taxon>
        <taxon>Hyphomicrobiales</taxon>
        <taxon>Rhizobiaceae</taxon>
        <taxon>Sinorhizobium/Ensifer group</taxon>
        <taxon>Ensifer</taxon>
    </lineage>
</organism>
<dbReference type="SUPFAM" id="SSF53448">
    <property type="entry name" value="Nucleotide-diphospho-sugar transferases"/>
    <property type="match status" value="1"/>
</dbReference>
<dbReference type="AlphaFoldDB" id="A0A0L8BE72"/>
<dbReference type="PATRIC" id="fig|106592.7.peg.5982"/>
<dbReference type="CDD" id="cd00761">
    <property type="entry name" value="Glyco_tranf_GTA_type"/>
    <property type="match status" value="1"/>
</dbReference>
<gene>
    <name evidence="2" type="ORF">AC244_32540</name>
</gene>
<accession>A0A0L8BE72</accession>
<dbReference type="Gene3D" id="3.90.550.10">
    <property type="entry name" value="Spore Coat Polysaccharide Biosynthesis Protein SpsA, Chain A"/>
    <property type="match status" value="1"/>
</dbReference>
<reference evidence="3" key="1">
    <citation type="submission" date="2015-07" db="EMBL/GenBank/DDBJ databases">
        <title>Whole genome sequence of an Ensifer adhaerens strain isolated from a cave pool in the Wind Cave National Park.</title>
        <authorList>
            <person name="Eng W.W.H."/>
            <person name="Gan H.M."/>
            <person name="Barton H.A."/>
            <person name="Savka M.A."/>
        </authorList>
    </citation>
    <scope>NUCLEOTIDE SEQUENCE [LARGE SCALE GENOMIC DNA]</scope>
    <source>
        <strain evidence="3">SD006</strain>
    </source>
</reference>
<dbReference type="GO" id="GO:0044010">
    <property type="term" value="P:single-species biofilm formation"/>
    <property type="evidence" value="ECO:0007669"/>
    <property type="project" value="TreeGrafter"/>
</dbReference>
<dbReference type="Pfam" id="PF00535">
    <property type="entry name" value="Glycos_transf_2"/>
    <property type="match status" value="1"/>
</dbReference>
<evidence type="ECO:0000313" key="2">
    <source>
        <dbReference type="EMBL" id="KOF12966.1"/>
    </source>
</evidence>
<evidence type="ECO:0000313" key="3">
    <source>
        <dbReference type="Proteomes" id="UP000037425"/>
    </source>
</evidence>
<dbReference type="OrthoDB" id="9794124at2"/>
<sequence length="323" mass="36821">MAKYRCAVVIPTKNAMAFLPRVINKVLAQQTPWPYEIIAIDSGSLDGTKEYLRGLTQVRLIEITPQEFGHGKTRNLGIASADADLVAFLTHDAEPIDEYWLGSLVAALGQDPNIAGAFGRHVAYDSASPFTKRDLDLHFRGFLKQPLIVHRDLDPERYESDEGWRQFLHFYSDNNSIMRRSVWEKFPYPDVEFAEDQLWAQSIIKAGYSKAYAPNAVVFHSHDYTFTEQLRRAFDESRNFRKYFGYKLSPRPLHAMATMARFTIEAFQQEVDISFGSVTFGHRLQRAAHRAALVAGHCLGANYERLPLSILNSLSLDQRLFKA</sequence>
<proteinExistence type="predicted"/>
<evidence type="ECO:0000259" key="1">
    <source>
        <dbReference type="Pfam" id="PF00535"/>
    </source>
</evidence>